<protein>
    <recommendedName>
        <fullName evidence="3">Alginate lyase</fullName>
    </recommendedName>
</protein>
<dbReference type="AlphaFoldDB" id="A0A7W5FQB4"/>
<proteinExistence type="predicted"/>
<dbReference type="Gene3D" id="1.50.10.100">
    <property type="entry name" value="Chondroitin AC/alginate lyase"/>
    <property type="match status" value="1"/>
</dbReference>
<sequence>MMNRHTHAWHNLRRLLSMVVVMNMLAALLPIGFVSAAEEGTAAMTGGQVVIYETVTNGFTHPGIGLTKEILENMRTQVLAQKEPWFSYYKAMTQSAAAAKTVTSSNESAADPTKPAVDTFNSTSVQSRFIADGLKAYTQALMYVITADEIYRANAMHIIRIWSQMDPAKYAYYTDAHIHAGFPLNRMATAAEILRYTSYQTPALAWTEADTANFMNHLINPVIQTFQSDNNWFMNQNNYALLGAMAGYIFTDNQEGYDQRVEWFTVNKSAQDQGFNGSIKQLFRLIDTNAATGEKLGAPVVQHVEMGRDQAHGAGDLVNAAVISRMMLAQGTKVDPAAGTVSTNENAVGPYEFLDDRILKAADYFWQYMLGYDTPWVPVPYAISPDGTVRGIYHRLSDLYRGRTTTALFWDLYYYYAYERGVNVAEQAPYFYEAFEKRTPSNYYYKGALAQAWESVDGGGDFWLYIPQEAESEGAQYVPKEQTDAALVQIEERYTALDGNSSLRREGDTDYVEFQPNGDGSRIAVQNLSFADRSNARVIGLRFRTNGAAVLTLSKEAESAPYHSLSLPDTKGQWQYITFDMGINHVSYGQLDNDYSLVYMKVQGESGTVVDVDHFHVQAGTQLTPPVFTGGNADLTVPAYIGAPVTLDFSATDANASEVLKYRITNQPDGAQLDENSGVFYWQPAQAGTYSFIAEANDGTTSVTKKVDMIVTEDRTAAITAAMANYDPDADYVSASLDTFTAAHEATLSQVQFASDAAFYEQLLMLKREADQLQLLTPLLSDDGSIDYSSLVDASTLGTSISHLVDGNSNSYAVYSLAPYPNLYHTVDFGPNFKVSADAFAMQGRMNFTDRMAGSAVFGSNDGIHWTRLTPEESAFSDDLVTLAVDEAHRDERYRLFKVEMIHPQPDVLHNKIQNLLELSEFRIYGERYEVGNKLESVSIRSDQSVNGRIVLGDTVRLTVKAKEAIQDVAVTIQGHPAAVSTQDQLNWIATVTLNPGTATGAITFSVDYKTRDGHSGDTAYFTTDRSKLFLSNESDLIDNVTGLANLIDSTAGRTPAQTLQQVNYLFDGNASTASDFRLNGSGAGSYITFDFKEGKPAGAYRRRIAGQTRQ</sequence>
<evidence type="ECO:0000313" key="1">
    <source>
        <dbReference type="EMBL" id="MBB3113113.1"/>
    </source>
</evidence>
<keyword evidence="2" id="KW-1185">Reference proteome</keyword>
<accession>A0A7W5FQB4</accession>
<dbReference type="EMBL" id="JACHXK010000016">
    <property type="protein sequence ID" value="MBB3113113.1"/>
    <property type="molecule type" value="Genomic_DNA"/>
</dbReference>
<evidence type="ECO:0008006" key="3">
    <source>
        <dbReference type="Google" id="ProtNLM"/>
    </source>
</evidence>
<dbReference type="Proteomes" id="UP000570361">
    <property type="component" value="Unassembled WGS sequence"/>
</dbReference>
<organism evidence="1 2">
    <name type="scientific">Paenibacillus phyllosphaerae</name>
    <dbReference type="NCBI Taxonomy" id="274593"/>
    <lineage>
        <taxon>Bacteria</taxon>
        <taxon>Bacillati</taxon>
        <taxon>Bacillota</taxon>
        <taxon>Bacilli</taxon>
        <taxon>Bacillales</taxon>
        <taxon>Paenibacillaceae</taxon>
        <taxon>Paenibacillus</taxon>
    </lineage>
</organism>
<dbReference type="SUPFAM" id="SSF48230">
    <property type="entry name" value="Chondroitin AC/alginate lyase"/>
    <property type="match status" value="1"/>
</dbReference>
<dbReference type="Gene3D" id="2.60.120.260">
    <property type="entry name" value="Galactose-binding domain-like"/>
    <property type="match status" value="1"/>
</dbReference>
<dbReference type="InterPro" id="IPR008979">
    <property type="entry name" value="Galactose-bd-like_sf"/>
</dbReference>
<dbReference type="InterPro" id="IPR015919">
    <property type="entry name" value="Cadherin-like_sf"/>
</dbReference>
<dbReference type="Pfam" id="PF05345">
    <property type="entry name" value="He_PIG"/>
    <property type="match status" value="1"/>
</dbReference>
<comment type="caution">
    <text evidence="1">The sequence shown here is derived from an EMBL/GenBank/DDBJ whole genome shotgun (WGS) entry which is preliminary data.</text>
</comment>
<gene>
    <name evidence="1" type="ORF">FHS18_005216</name>
</gene>
<dbReference type="InterPro" id="IPR013783">
    <property type="entry name" value="Ig-like_fold"/>
</dbReference>
<dbReference type="GO" id="GO:0016020">
    <property type="term" value="C:membrane"/>
    <property type="evidence" value="ECO:0007669"/>
    <property type="project" value="InterPro"/>
</dbReference>
<dbReference type="GO" id="GO:0005509">
    <property type="term" value="F:calcium ion binding"/>
    <property type="evidence" value="ECO:0007669"/>
    <property type="project" value="InterPro"/>
</dbReference>
<dbReference type="RefSeq" id="WP_183603205.1">
    <property type="nucleotide sequence ID" value="NZ_JACHXK010000016.1"/>
</dbReference>
<dbReference type="InterPro" id="IPR008929">
    <property type="entry name" value="Chondroitin_lyas"/>
</dbReference>
<name>A0A7W5FQB4_9BACL</name>
<reference evidence="1 2" key="1">
    <citation type="submission" date="2020-08" db="EMBL/GenBank/DDBJ databases">
        <title>Genomic Encyclopedia of Type Strains, Phase III (KMG-III): the genomes of soil and plant-associated and newly described type strains.</title>
        <authorList>
            <person name="Whitman W."/>
        </authorList>
    </citation>
    <scope>NUCLEOTIDE SEQUENCE [LARGE SCALE GENOMIC DNA]</scope>
    <source>
        <strain evidence="1 2">CECT 5862</strain>
    </source>
</reference>
<evidence type="ECO:0000313" key="2">
    <source>
        <dbReference type="Proteomes" id="UP000570361"/>
    </source>
</evidence>
<dbReference type="Gene3D" id="2.60.40.10">
    <property type="entry name" value="Immunoglobulins"/>
    <property type="match status" value="1"/>
</dbReference>
<dbReference type="SUPFAM" id="SSF49785">
    <property type="entry name" value="Galactose-binding domain-like"/>
    <property type="match status" value="1"/>
</dbReference>
<dbReference type="SUPFAM" id="SSF49313">
    <property type="entry name" value="Cadherin-like"/>
    <property type="match status" value="1"/>
</dbReference>